<dbReference type="KEGG" id="llu:AKJ09_10633"/>
<evidence type="ECO:0000313" key="2">
    <source>
        <dbReference type="EMBL" id="AKV03970.1"/>
    </source>
</evidence>
<protein>
    <submittedName>
        <fullName evidence="2">Lactoylglutathione lyase</fullName>
    </submittedName>
</protein>
<dbReference type="InterPro" id="IPR004360">
    <property type="entry name" value="Glyas_Fos-R_dOase_dom"/>
</dbReference>
<dbReference type="RefSeq" id="WP_146654651.1">
    <property type="nucleotide sequence ID" value="NZ_CP012333.1"/>
</dbReference>
<evidence type="ECO:0000259" key="1">
    <source>
        <dbReference type="PROSITE" id="PS51819"/>
    </source>
</evidence>
<reference evidence="2 3" key="1">
    <citation type="submission" date="2015-08" db="EMBL/GenBank/DDBJ databases">
        <authorList>
            <person name="Babu N.S."/>
            <person name="Beckwith C.J."/>
            <person name="Beseler K.G."/>
            <person name="Brison A."/>
            <person name="Carone J.V."/>
            <person name="Caskin T.P."/>
            <person name="Diamond M."/>
            <person name="Durham M.E."/>
            <person name="Foxe J.M."/>
            <person name="Go M."/>
            <person name="Henderson B.A."/>
            <person name="Jones I.B."/>
            <person name="McGettigan J.A."/>
            <person name="Micheletti S.J."/>
            <person name="Nasrallah M.E."/>
            <person name="Ortiz D."/>
            <person name="Piller C.R."/>
            <person name="Privatt S.R."/>
            <person name="Schneider S.L."/>
            <person name="Sharp S."/>
            <person name="Smith T.C."/>
            <person name="Stanton J.D."/>
            <person name="Ullery H.E."/>
            <person name="Wilson R.J."/>
            <person name="Serrano M.G."/>
            <person name="Buck G."/>
            <person name="Lee V."/>
            <person name="Wang Y."/>
            <person name="Carvalho R."/>
            <person name="Voegtly L."/>
            <person name="Shi R."/>
            <person name="Duckworth R."/>
            <person name="Johnson A."/>
            <person name="Loviza R."/>
            <person name="Walstead R."/>
            <person name="Shah Z."/>
            <person name="Kiflezghi M."/>
            <person name="Wade K."/>
            <person name="Ball S.L."/>
            <person name="Bradley K.W."/>
            <person name="Asai D.J."/>
            <person name="Bowman C.A."/>
            <person name="Russell D.A."/>
            <person name="Pope W.H."/>
            <person name="Jacobs-Sera D."/>
            <person name="Hendrix R.W."/>
            <person name="Hatfull G.F."/>
        </authorList>
    </citation>
    <scope>NUCLEOTIDE SEQUENCE [LARGE SCALE GENOMIC DNA]</scope>
    <source>
        <strain evidence="2 3">DSM 27648</strain>
    </source>
</reference>
<dbReference type="SUPFAM" id="SSF54593">
    <property type="entry name" value="Glyoxalase/Bleomycin resistance protein/Dihydroxybiphenyl dioxygenase"/>
    <property type="match status" value="1"/>
</dbReference>
<keyword evidence="2" id="KW-0456">Lyase</keyword>
<proteinExistence type="predicted"/>
<dbReference type="GO" id="GO:0016829">
    <property type="term" value="F:lyase activity"/>
    <property type="evidence" value="ECO:0007669"/>
    <property type="project" value="UniProtKB-KW"/>
</dbReference>
<sequence length="128" mass="13933">MIDHTGIHTKDPAKSRAFYEKALAPLGYAVLMEIPTEYTGGLVVLGYGVAPKPDFWVAEGTPEEPKVHTAFRAESRKQVDEFYAAALAAGGKDNGPPGPRPHYHQNYYGAFVLDPDGHNIEAVCHDPV</sequence>
<dbReference type="AlphaFoldDB" id="A0A0K1QEW0"/>
<feature type="domain" description="VOC" evidence="1">
    <location>
        <begin position="1"/>
        <end position="125"/>
    </location>
</feature>
<evidence type="ECO:0000313" key="3">
    <source>
        <dbReference type="Proteomes" id="UP000064967"/>
    </source>
</evidence>
<dbReference type="InterPro" id="IPR037523">
    <property type="entry name" value="VOC_core"/>
</dbReference>
<gene>
    <name evidence="2" type="ORF">AKJ09_10633</name>
</gene>
<keyword evidence="3" id="KW-1185">Reference proteome</keyword>
<dbReference type="EMBL" id="CP012333">
    <property type="protein sequence ID" value="AKV03970.1"/>
    <property type="molecule type" value="Genomic_DNA"/>
</dbReference>
<dbReference type="PANTHER" id="PTHR35006:SF2">
    <property type="entry name" value="GLYOXALASE FAMILY PROTEIN (AFU_ORTHOLOGUE AFUA_5G14830)"/>
    <property type="match status" value="1"/>
</dbReference>
<dbReference type="InterPro" id="IPR029068">
    <property type="entry name" value="Glyas_Bleomycin-R_OHBP_Dase"/>
</dbReference>
<accession>A0A0K1QEW0</accession>
<name>A0A0K1QEW0_9BACT</name>
<dbReference type="Pfam" id="PF00903">
    <property type="entry name" value="Glyoxalase"/>
    <property type="match status" value="1"/>
</dbReference>
<dbReference type="PROSITE" id="PS51819">
    <property type="entry name" value="VOC"/>
    <property type="match status" value="1"/>
</dbReference>
<organism evidence="2 3">
    <name type="scientific">Labilithrix luteola</name>
    <dbReference type="NCBI Taxonomy" id="1391654"/>
    <lineage>
        <taxon>Bacteria</taxon>
        <taxon>Pseudomonadati</taxon>
        <taxon>Myxococcota</taxon>
        <taxon>Polyangia</taxon>
        <taxon>Polyangiales</taxon>
        <taxon>Labilitrichaceae</taxon>
        <taxon>Labilithrix</taxon>
    </lineage>
</organism>
<dbReference type="CDD" id="cd07262">
    <property type="entry name" value="VOC_like"/>
    <property type="match status" value="1"/>
</dbReference>
<dbReference type="Proteomes" id="UP000064967">
    <property type="component" value="Chromosome"/>
</dbReference>
<dbReference type="STRING" id="1391654.AKJ09_10633"/>
<dbReference type="Gene3D" id="3.10.180.10">
    <property type="entry name" value="2,3-Dihydroxybiphenyl 1,2-Dioxygenase, domain 1"/>
    <property type="match status" value="1"/>
</dbReference>
<dbReference type="OrthoDB" id="9800438at2"/>
<dbReference type="PANTHER" id="PTHR35006">
    <property type="entry name" value="GLYOXALASE FAMILY PROTEIN (AFU_ORTHOLOGUE AFUA_5G14830)"/>
    <property type="match status" value="1"/>
</dbReference>